<feature type="coiled-coil region" evidence="14">
    <location>
        <begin position="341"/>
        <end position="369"/>
    </location>
</feature>
<feature type="compositionally biased region" description="Basic and acidic residues" evidence="15">
    <location>
        <begin position="407"/>
        <end position="424"/>
    </location>
</feature>
<feature type="transmembrane region" description="Helical" evidence="16">
    <location>
        <begin position="261"/>
        <end position="284"/>
    </location>
</feature>
<dbReference type="PANTHER" id="PTHR24056">
    <property type="entry name" value="CELL DIVISION PROTEIN KINASE"/>
    <property type="match status" value="1"/>
</dbReference>
<dbReference type="Pfam" id="PF03151">
    <property type="entry name" value="TPT"/>
    <property type="match status" value="1"/>
</dbReference>
<keyword evidence="16" id="KW-0472">Membrane</keyword>
<feature type="region of interest" description="Disordered" evidence="15">
    <location>
        <begin position="1"/>
        <end position="22"/>
    </location>
</feature>
<comment type="catalytic activity">
    <reaction evidence="11">
        <text>L-threonyl-[protein] + ATP = O-phospho-L-threonyl-[protein] + ADP + H(+)</text>
        <dbReference type="Rhea" id="RHEA:46608"/>
        <dbReference type="Rhea" id="RHEA-COMP:11060"/>
        <dbReference type="Rhea" id="RHEA-COMP:11605"/>
        <dbReference type="ChEBI" id="CHEBI:15378"/>
        <dbReference type="ChEBI" id="CHEBI:30013"/>
        <dbReference type="ChEBI" id="CHEBI:30616"/>
        <dbReference type="ChEBI" id="CHEBI:61977"/>
        <dbReference type="ChEBI" id="CHEBI:456216"/>
        <dbReference type="EC" id="2.7.11.22"/>
    </reaction>
</comment>
<dbReference type="PANTHER" id="PTHR24056:SF107">
    <property type="entry name" value="CYCLIN-DEPENDENT KINASE 11A-RELATED"/>
    <property type="match status" value="1"/>
</dbReference>
<evidence type="ECO:0000256" key="11">
    <source>
        <dbReference type="ARBA" id="ARBA00047811"/>
    </source>
</evidence>
<dbReference type="EMBL" id="VBQZ03000009">
    <property type="protein sequence ID" value="MXQ81774.1"/>
    <property type="molecule type" value="Genomic_DNA"/>
</dbReference>
<evidence type="ECO:0000256" key="9">
    <source>
        <dbReference type="ARBA" id="ARBA00022840"/>
    </source>
</evidence>
<accession>A0A6B0R1R6</accession>
<feature type="domain" description="Protein kinase" evidence="17">
    <location>
        <begin position="697"/>
        <end position="982"/>
    </location>
</feature>
<dbReference type="Gene3D" id="1.10.510.10">
    <property type="entry name" value="Transferase(Phosphotransferase) domain 1"/>
    <property type="match status" value="1"/>
</dbReference>
<evidence type="ECO:0000256" key="1">
    <source>
        <dbReference type="ARBA" id="ARBA00001946"/>
    </source>
</evidence>
<dbReference type="FunFam" id="3.30.200.20:FF:000054">
    <property type="entry name" value="Cyclin-dependent kinase 11B"/>
    <property type="match status" value="1"/>
</dbReference>
<comment type="caution">
    <text evidence="18">The sequence shown here is derived from an EMBL/GenBank/DDBJ whole genome shotgun (WGS) entry which is preliminary data.</text>
</comment>
<feature type="transmembrane region" description="Helical" evidence="16">
    <location>
        <begin position="109"/>
        <end position="130"/>
    </location>
</feature>
<proteinExistence type="inferred from homology"/>
<evidence type="ECO:0000256" key="7">
    <source>
        <dbReference type="ARBA" id="ARBA00022741"/>
    </source>
</evidence>
<feature type="compositionally biased region" description="Basic and acidic residues" evidence="15">
    <location>
        <begin position="531"/>
        <end position="556"/>
    </location>
</feature>
<feature type="transmembrane region" description="Helical" evidence="16">
    <location>
        <begin position="296"/>
        <end position="318"/>
    </location>
</feature>
<evidence type="ECO:0000256" key="13">
    <source>
        <dbReference type="ARBA" id="ARBA00079859"/>
    </source>
</evidence>
<evidence type="ECO:0000256" key="15">
    <source>
        <dbReference type="SAM" id="MobiDB-lite"/>
    </source>
</evidence>
<dbReference type="InterPro" id="IPR050108">
    <property type="entry name" value="CDK"/>
</dbReference>
<evidence type="ECO:0000256" key="14">
    <source>
        <dbReference type="SAM" id="Coils"/>
    </source>
</evidence>
<keyword evidence="5" id="KW-0597">Phosphoprotein</keyword>
<name>A0A6B0R1R6_9CETA</name>
<evidence type="ECO:0000256" key="12">
    <source>
        <dbReference type="ARBA" id="ARBA00048367"/>
    </source>
</evidence>
<feature type="compositionally biased region" description="Acidic residues" evidence="15">
    <location>
        <begin position="607"/>
        <end position="623"/>
    </location>
</feature>
<feature type="region of interest" description="Disordered" evidence="15">
    <location>
        <begin position="373"/>
        <end position="671"/>
    </location>
</feature>
<evidence type="ECO:0000256" key="4">
    <source>
        <dbReference type="ARBA" id="ARBA00022527"/>
    </source>
</evidence>
<dbReference type="GO" id="GO:0005634">
    <property type="term" value="C:nucleus"/>
    <property type="evidence" value="ECO:0007669"/>
    <property type="project" value="TreeGrafter"/>
</dbReference>
<dbReference type="GO" id="GO:0007346">
    <property type="term" value="P:regulation of mitotic cell cycle"/>
    <property type="evidence" value="ECO:0007669"/>
    <property type="project" value="TreeGrafter"/>
</dbReference>
<keyword evidence="16" id="KW-0812">Transmembrane</keyword>
<dbReference type="EC" id="2.7.11.22" evidence="3"/>
<keyword evidence="4" id="KW-0723">Serine/threonine-protein kinase</keyword>
<dbReference type="GO" id="GO:0005524">
    <property type="term" value="F:ATP binding"/>
    <property type="evidence" value="ECO:0007669"/>
    <property type="project" value="UniProtKB-KW"/>
</dbReference>
<sequence>MSASAKPPALGELDPGPGEKPGGRPLLAWAPVFSHRSEKIALGQSDGSPEEQVLTVTVTETTVIEADLGVWGARALTYLTLWFFFSFCTLFLNKYILSLLEGEPSMLGAVQMLSTTLIGCVKIFVPCCLYQHKTRLSYPPNFIMTMLFVGLMRFATVVLGLVSLKNVAVSFAETVKSSAPIFTVILSRTVLGEHTGLLVNLSLIPVMGGLALCTATEMSFNFLGFSAALSTNIMDCLQNVFSKKLLSGDKYRFSAAELQFYTSTAAVAMLVPAWIFFMDLPVIGRSGRSFRYSQDVVLLLLADGVLFHLQSVTAYALMGRISPVTFSVLTQMGDEKDSWKVKTLDEILQEKKRRKEQEEKAEIKRLKNVSYEDDSLAIKPPQQMSRKEKAHHRKDEKRKEKRRHRSHSAEGGKHARVKEKEREHERRKRHREEQDKARREWERQKRRELAREHSRRERDRLEQLERKRERERKMREQQKEQREQKERERRAEERRKEREARREVSAHHRTVREDYSDKVKASHWSRSPLRPPRERLEPGDSRKPVKEEKVEERDLLSDLQDVSDSERKTSSAESSSGDCLPGPAQLSHHKAGPKFTAACFLPKAESGSEEVSEEEMSEDEERENENHVLVVPESRFDHDSGESEEGEEEAGEGTPQSSALTEGDFVPDSPALSPIELKQELPKYLPALQGCRSVEEFQCLNRIEEGTYGVVYRAKDKKTDEIVALKRLKMEKEKEGFPITSLREINTILKAQHPNIVTVREIVVGSNMDKIYIVMNYVEHDLKSLMETMKQPFLPGEVKTLMIQLLRGVKHLHDNWILHRDLKTSNLLLSHAGILKVGDFGLAREYGSPLKAYTPVVVTLWYRAPELLLGAKEYSTAVDMWSVGCIFGELLTQKPLFPGKSEIDQINKVFKDLGTPSEKIWPGYNDLPAVKKMTFTEYPYNNLRKRFGALLSDQGFDLMNKFLTYFPGRRVNAEDGLKHEYFRETPLPIDPSMFPTWPAKSEQQRVKRGTSPRPPEGGLGYSQLGDDDLKETGFHLTTTNQGASAAGPGFSLKF</sequence>
<keyword evidence="7" id="KW-0547">Nucleotide-binding</keyword>
<dbReference type="Gene3D" id="3.30.200.20">
    <property type="entry name" value="Phosphorylase Kinase, domain 1"/>
    <property type="match status" value="1"/>
</dbReference>
<feature type="compositionally biased region" description="Basic residues" evidence="15">
    <location>
        <begin position="388"/>
        <end position="406"/>
    </location>
</feature>
<dbReference type="Pfam" id="PF00069">
    <property type="entry name" value="Pkinase"/>
    <property type="match status" value="1"/>
</dbReference>
<evidence type="ECO:0000256" key="16">
    <source>
        <dbReference type="SAM" id="Phobius"/>
    </source>
</evidence>
<dbReference type="InterPro" id="IPR000719">
    <property type="entry name" value="Prot_kinase_dom"/>
</dbReference>
<keyword evidence="16" id="KW-1133">Transmembrane helix</keyword>
<feature type="transmembrane region" description="Helical" evidence="16">
    <location>
        <begin position="75"/>
        <end position="97"/>
    </location>
</feature>
<comment type="cofactor">
    <cofactor evidence="1">
        <name>Mg(2+)</name>
        <dbReference type="ChEBI" id="CHEBI:18420"/>
    </cofactor>
</comment>
<comment type="similarity">
    <text evidence="2">Belongs to the protein kinase superfamily. CMGC Ser/Thr protein kinase family. CDC2/CDKX subfamily.</text>
</comment>
<keyword evidence="9" id="KW-0067">ATP-binding</keyword>
<evidence type="ECO:0000259" key="17">
    <source>
        <dbReference type="PROSITE" id="PS50011"/>
    </source>
</evidence>
<evidence type="ECO:0000313" key="19">
    <source>
        <dbReference type="Proteomes" id="UP000322234"/>
    </source>
</evidence>
<feature type="region of interest" description="Disordered" evidence="15">
    <location>
        <begin position="992"/>
        <end position="1054"/>
    </location>
</feature>
<organism evidence="18 19">
    <name type="scientific">Bos mutus</name>
    <name type="common">wild yak</name>
    <dbReference type="NCBI Taxonomy" id="72004"/>
    <lineage>
        <taxon>Eukaryota</taxon>
        <taxon>Metazoa</taxon>
        <taxon>Chordata</taxon>
        <taxon>Craniata</taxon>
        <taxon>Vertebrata</taxon>
        <taxon>Euteleostomi</taxon>
        <taxon>Mammalia</taxon>
        <taxon>Eutheria</taxon>
        <taxon>Laurasiatheria</taxon>
        <taxon>Artiodactyla</taxon>
        <taxon>Ruminantia</taxon>
        <taxon>Pecora</taxon>
        <taxon>Bovidae</taxon>
        <taxon>Bovinae</taxon>
        <taxon>Bos</taxon>
    </lineage>
</organism>
<evidence type="ECO:0000313" key="18">
    <source>
        <dbReference type="EMBL" id="MXQ81774.1"/>
    </source>
</evidence>
<dbReference type="InterPro" id="IPR011009">
    <property type="entry name" value="Kinase-like_dom_sf"/>
</dbReference>
<dbReference type="SUPFAM" id="SSF56112">
    <property type="entry name" value="Protein kinase-like (PK-like)"/>
    <property type="match status" value="1"/>
</dbReference>
<dbReference type="CDD" id="cd07843">
    <property type="entry name" value="STKc_CDC2L1"/>
    <property type="match status" value="1"/>
</dbReference>
<gene>
    <name evidence="18" type="ORF">E5288_WYG004929</name>
</gene>
<evidence type="ECO:0000256" key="8">
    <source>
        <dbReference type="ARBA" id="ARBA00022777"/>
    </source>
</evidence>
<keyword evidence="8" id="KW-0418">Kinase</keyword>
<dbReference type="InterPro" id="IPR008271">
    <property type="entry name" value="Ser/Thr_kinase_AS"/>
</dbReference>
<keyword evidence="10" id="KW-0131">Cell cycle</keyword>
<keyword evidence="6" id="KW-0808">Transferase</keyword>
<feature type="compositionally biased region" description="Basic and acidic residues" evidence="15">
    <location>
        <begin position="431"/>
        <end position="520"/>
    </location>
</feature>
<protein>
    <recommendedName>
        <fullName evidence="3">cyclin-dependent kinase</fullName>
        <ecNumber evidence="3">2.7.11.22</ecNumber>
    </recommendedName>
    <alternativeName>
        <fullName evidence="13">Galactosyltransferase-associated protein kinase p58/GTA</fullName>
    </alternativeName>
</protein>
<reference evidence="18" key="1">
    <citation type="submission" date="2019-10" db="EMBL/GenBank/DDBJ databases">
        <title>The sequence and de novo assembly of the wild yak genome.</title>
        <authorList>
            <person name="Liu Y."/>
        </authorList>
    </citation>
    <scope>NUCLEOTIDE SEQUENCE [LARGE SCALE GENOMIC DNA]</scope>
    <source>
        <strain evidence="18">WY2019</strain>
    </source>
</reference>
<comment type="catalytic activity">
    <reaction evidence="12">
        <text>L-seryl-[protein] + ATP = O-phospho-L-seryl-[protein] + ADP + H(+)</text>
        <dbReference type="Rhea" id="RHEA:17989"/>
        <dbReference type="Rhea" id="RHEA-COMP:9863"/>
        <dbReference type="Rhea" id="RHEA-COMP:11604"/>
        <dbReference type="ChEBI" id="CHEBI:15378"/>
        <dbReference type="ChEBI" id="CHEBI:29999"/>
        <dbReference type="ChEBI" id="CHEBI:30616"/>
        <dbReference type="ChEBI" id="CHEBI:83421"/>
        <dbReference type="ChEBI" id="CHEBI:456216"/>
        <dbReference type="EC" id="2.7.11.22"/>
    </reaction>
</comment>
<dbReference type="PROSITE" id="PS50011">
    <property type="entry name" value="PROTEIN_KINASE_DOM"/>
    <property type="match status" value="1"/>
</dbReference>
<keyword evidence="19" id="KW-1185">Reference proteome</keyword>
<feature type="compositionally biased region" description="Acidic residues" evidence="15">
    <location>
        <begin position="642"/>
        <end position="651"/>
    </location>
</feature>
<feature type="transmembrane region" description="Helical" evidence="16">
    <location>
        <begin position="142"/>
        <end position="164"/>
    </location>
</feature>
<evidence type="ECO:0000256" key="3">
    <source>
        <dbReference type="ARBA" id="ARBA00012425"/>
    </source>
</evidence>
<dbReference type="AlphaFoldDB" id="A0A6B0R1R6"/>
<evidence type="ECO:0000256" key="5">
    <source>
        <dbReference type="ARBA" id="ARBA00022553"/>
    </source>
</evidence>
<dbReference type="Proteomes" id="UP000322234">
    <property type="component" value="Unassembled WGS sequence"/>
</dbReference>
<feature type="transmembrane region" description="Helical" evidence="16">
    <location>
        <begin position="197"/>
        <end position="215"/>
    </location>
</feature>
<dbReference type="InterPro" id="IPR045267">
    <property type="entry name" value="CDK11/PITSLRE_STKc"/>
</dbReference>
<keyword evidence="14" id="KW-0175">Coiled coil</keyword>
<feature type="transmembrane region" description="Helical" evidence="16">
    <location>
        <begin position="222"/>
        <end position="241"/>
    </location>
</feature>
<dbReference type="PROSITE" id="PS00108">
    <property type="entry name" value="PROTEIN_KINASE_ST"/>
    <property type="match status" value="1"/>
</dbReference>
<dbReference type="InterPro" id="IPR004853">
    <property type="entry name" value="Sugar_P_trans_dom"/>
</dbReference>
<evidence type="ECO:0000256" key="6">
    <source>
        <dbReference type="ARBA" id="ARBA00022679"/>
    </source>
</evidence>
<dbReference type="SMART" id="SM00220">
    <property type="entry name" value="S_TKc"/>
    <property type="match status" value="1"/>
</dbReference>
<dbReference type="GO" id="GO:0004693">
    <property type="term" value="F:cyclin-dependent protein serine/threonine kinase activity"/>
    <property type="evidence" value="ECO:0007669"/>
    <property type="project" value="UniProtKB-EC"/>
</dbReference>
<dbReference type="FunFam" id="1.10.510.10:FF:000124">
    <property type="entry name" value="cyclin-dependent kinase 11B isoform X1"/>
    <property type="match status" value="1"/>
</dbReference>
<evidence type="ECO:0000256" key="2">
    <source>
        <dbReference type="ARBA" id="ARBA00006485"/>
    </source>
</evidence>
<evidence type="ECO:0000256" key="10">
    <source>
        <dbReference type="ARBA" id="ARBA00023306"/>
    </source>
</evidence>